<evidence type="ECO:0000313" key="14">
    <source>
        <dbReference type="EMBL" id="EDY21113.1"/>
    </source>
</evidence>
<keyword evidence="6 12" id="KW-0472">Membrane</keyword>
<reference evidence="14 15" key="1">
    <citation type="journal article" date="2011" name="J. Bacteriol.">
        <title>Genome sequence of Chthoniobacter flavus Ellin428, an aerobic heterotrophic soil bacterium.</title>
        <authorList>
            <person name="Kant R."/>
            <person name="van Passel M.W."/>
            <person name="Palva A."/>
            <person name="Lucas S."/>
            <person name="Lapidus A."/>
            <person name="Glavina Del Rio T."/>
            <person name="Dalin E."/>
            <person name="Tice H."/>
            <person name="Bruce D."/>
            <person name="Goodwin L."/>
            <person name="Pitluck S."/>
            <person name="Larimer F.W."/>
            <person name="Land M.L."/>
            <person name="Hauser L."/>
            <person name="Sangwan P."/>
            <person name="de Vos W.M."/>
            <person name="Janssen P.H."/>
            <person name="Smidt H."/>
        </authorList>
    </citation>
    <scope>NUCLEOTIDE SEQUENCE [LARGE SCALE GENOMIC DNA]</scope>
    <source>
        <strain evidence="14 15">Ellin428</strain>
    </source>
</reference>
<keyword evidence="10" id="KW-0129">CBS domain</keyword>
<evidence type="ECO:0000256" key="2">
    <source>
        <dbReference type="ARBA" id="ARBA00022448"/>
    </source>
</evidence>
<feature type="transmembrane region" description="Helical" evidence="12">
    <location>
        <begin position="375"/>
        <end position="400"/>
    </location>
</feature>
<dbReference type="SUPFAM" id="SSF81340">
    <property type="entry name" value="Clc chloride channel"/>
    <property type="match status" value="1"/>
</dbReference>
<dbReference type="PANTHER" id="PTHR43427:SF6">
    <property type="entry name" value="CHLORIDE CHANNEL PROTEIN CLC-E"/>
    <property type="match status" value="1"/>
</dbReference>
<dbReference type="CDD" id="cd00400">
    <property type="entry name" value="Voltage_gated_ClC"/>
    <property type="match status" value="1"/>
</dbReference>
<dbReference type="AlphaFoldDB" id="B4CXW5"/>
<dbReference type="Pfam" id="PF00654">
    <property type="entry name" value="Voltage_CLC"/>
    <property type="match status" value="1"/>
</dbReference>
<comment type="caution">
    <text evidence="14">The sequence shown here is derived from an EMBL/GenBank/DDBJ whole genome shotgun (WGS) entry which is preliminary data.</text>
</comment>
<organism evidence="14 15">
    <name type="scientific">Chthoniobacter flavus Ellin428</name>
    <dbReference type="NCBI Taxonomy" id="497964"/>
    <lineage>
        <taxon>Bacteria</taxon>
        <taxon>Pseudomonadati</taxon>
        <taxon>Verrucomicrobiota</taxon>
        <taxon>Spartobacteria</taxon>
        <taxon>Chthoniobacterales</taxon>
        <taxon>Chthoniobacteraceae</taxon>
        <taxon>Chthoniobacter</taxon>
    </lineage>
</organism>
<dbReference type="PRINTS" id="PR00762">
    <property type="entry name" value="CLCHANNEL"/>
</dbReference>
<feature type="region of interest" description="Disordered" evidence="11">
    <location>
        <begin position="577"/>
        <end position="597"/>
    </location>
</feature>
<evidence type="ECO:0000256" key="10">
    <source>
        <dbReference type="PROSITE-ProRule" id="PRU00703"/>
    </source>
</evidence>
<sequence length="597" mass="64659">MSPKELKFLLRLRVWLSEIIRPNELQVTLFWAGVIGFAGACASVAFRKLTGLVHYAFTQQYSGLVESFEHLRPLQRLYVPAIGGVLAGLTIFLGVRWGRRRSSTDYMEAIVLGDGIISFRSSIVKSLSAMFSIASGASIGREGPLVQLSSMIASLIGRWRKTPTLQLRLLVACGAAAGIASAYNAPIGGALFVAEIILQSLAMESFGPLVFSSVVSTLTVRQLLGEQPLYEIASVHLGSNWEILPLMLLGLVAGLFAPWFLRLLRASERMFSKLALPTYVRLGLGGLIVGLLAIWQPEVCGNGYSVVNEILHGNLLWQALVFILLFKLIATAATFGSGAVGGVFTPTLFVGACLGDLAVHAAQPLWLGTPLNPQVFVVIGMGAFLAATTHAPIMAIIMLFELTLDYQLILPLMLACVIAHYACLAFEKKSIYAESLKRKGGEIYRKQLAELSVADIMKPNPVNVDEDADFRSIAQKFISHRFRYLYVTSVDGGFRGVIALHDVKSNLTQSELAELVIARDLVQEDFPTIAPDASLVEALERFARHDGERLPVTTGANRKLIGSISKSDLLLALAERTKDPHQTADAPSNGAVAVVEG</sequence>
<dbReference type="Pfam" id="PF00571">
    <property type="entry name" value="CBS"/>
    <property type="match status" value="2"/>
</dbReference>
<protein>
    <submittedName>
        <fullName evidence="14">Chloride channel core</fullName>
    </submittedName>
</protein>
<feature type="transmembrane region" description="Helical" evidence="12">
    <location>
        <begin position="77"/>
        <end position="97"/>
    </location>
</feature>
<dbReference type="SUPFAM" id="SSF54631">
    <property type="entry name" value="CBS-domain pair"/>
    <property type="match status" value="1"/>
</dbReference>
<keyword evidence="7" id="KW-0869">Chloride channel</keyword>
<evidence type="ECO:0000313" key="15">
    <source>
        <dbReference type="Proteomes" id="UP000005824"/>
    </source>
</evidence>
<dbReference type="FunCoup" id="B4CXW5">
    <property type="interactions" value="75"/>
</dbReference>
<accession>B4CXW5</accession>
<feature type="domain" description="CBS" evidence="13">
    <location>
        <begin position="522"/>
        <end position="583"/>
    </location>
</feature>
<keyword evidence="8" id="KW-0868">Chloride</keyword>
<dbReference type="GO" id="GO:0034707">
    <property type="term" value="C:chloride channel complex"/>
    <property type="evidence" value="ECO:0007669"/>
    <property type="project" value="UniProtKB-KW"/>
</dbReference>
<dbReference type="PROSITE" id="PS51371">
    <property type="entry name" value="CBS"/>
    <property type="match status" value="2"/>
</dbReference>
<dbReference type="Gene3D" id="3.10.580.10">
    <property type="entry name" value="CBS-domain"/>
    <property type="match status" value="1"/>
</dbReference>
<dbReference type="Proteomes" id="UP000005824">
    <property type="component" value="Unassembled WGS sequence"/>
</dbReference>
<dbReference type="EMBL" id="ABVL01000003">
    <property type="protein sequence ID" value="EDY21113.1"/>
    <property type="molecule type" value="Genomic_DNA"/>
</dbReference>
<dbReference type="GO" id="GO:0005254">
    <property type="term" value="F:chloride channel activity"/>
    <property type="evidence" value="ECO:0007669"/>
    <property type="project" value="UniProtKB-KW"/>
</dbReference>
<feature type="transmembrane region" description="Helical" evidence="12">
    <location>
        <begin position="276"/>
        <end position="295"/>
    </location>
</feature>
<evidence type="ECO:0000256" key="9">
    <source>
        <dbReference type="ARBA" id="ARBA00023303"/>
    </source>
</evidence>
<dbReference type="InterPro" id="IPR000644">
    <property type="entry name" value="CBS_dom"/>
</dbReference>
<dbReference type="InterPro" id="IPR050368">
    <property type="entry name" value="ClC-type_chloride_channel"/>
</dbReference>
<evidence type="ECO:0000256" key="12">
    <source>
        <dbReference type="SAM" id="Phobius"/>
    </source>
</evidence>
<evidence type="ECO:0000256" key="11">
    <source>
        <dbReference type="SAM" id="MobiDB-lite"/>
    </source>
</evidence>
<evidence type="ECO:0000259" key="13">
    <source>
        <dbReference type="PROSITE" id="PS51371"/>
    </source>
</evidence>
<evidence type="ECO:0000256" key="3">
    <source>
        <dbReference type="ARBA" id="ARBA00022692"/>
    </source>
</evidence>
<dbReference type="eggNOG" id="COG0517">
    <property type="taxonomic scope" value="Bacteria"/>
</dbReference>
<dbReference type="Gene3D" id="1.10.3080.10">
    <property type="entry name" value="Clc chloride channel"/>
    <property type="match status" value="1"/>
</dbReference>
<dbReference type="PANTHER" id="PTHR43427">
    <property type="entry name" value="CHLORIDE CHANNEL PROTEIN CLC-E"/>
    <property type="match status" value="1"/>
</dbReference>
<evidence type="ECO:0000256" key="6">
    <source>
        <dbReference type="ARBA" id="ARBA00023136"/>
    </source>
</evidence>
<evidence type="ECO:0000256" key="4">
    <source>
        <dbReference type="ARBA" id="ARBA00022989"/>
    </source>
</evidence>
<feature type="transmembrane region" description="Helical" evidence="12">
    <location>
        <begin position="406"/>
        <end position="426"/>
    </location>
</feature>
<name>B4CXW5_9BACT</name>
<feature type="transmembrane region" description="Helical" evidence="12">
    <location>
        <begin position="244"/>
        <end position="264"/>
    </location>
</feature>
<gene>
    <name evidence="14" type="ORF">CfE428DRAFT_1406</name>
</gene>
<dbReference type="STRING" id="497964.CfE428DRAFT_1406"/>
<dbReference type="eggNOG" id="COG0038">
    <property type="taxonomic scope" value="Bacteria"/>
</dbReference>
<dbReference type="SMART" id="SM00116">
    <property type="entry name" value="CBS"/>
    <property type="match status" value="2"/>
</dbReference>
<dbReference type="InterPro" id="IPR014743">
    <property type="entry name" value="Cl-channel_core"/>
</dbReference>
<keyword evidence="9" id="KW-0407">Ion channel</keyword>
<dbReference type="InParanoid" id="B4CXW5"/>
<feature type="domain" description="CBS" evidence="13">
    <location>
        <begin position="457"/>
        <end position="514"/>
    </location>
</feature>
<proteinExistence type="predicted"/>
<keyword evidence="4 12" id="KW-1133">Transmembrane helix</keyword>
<evidence type="ECO:0000256" key="8">
    <source>
        <dbReference type="ARBA" id="ARBA00023214"/>
    </source>
</evidence>
<evidence type="ECO:0000256" key="5">
    <source>
        <dbReference type="ARBA" id="ARBA00023065"/>
    </source>
</evidence>
<keyword evidence="2" id="KW-0813">Transport</keyword>
<keyword evidence="5" id="KW-0406">Ion transport</keyword>
<feature type="transmembrane region" description="Helical" evidence="12">
    <location>
        <begin position="315"/>
        <end position="335"/>
    </location>
</feature>
<evidence type="ECO:0000256" key="7">
    <source>
        <dbReference type="ARBA" id="ARBA00023173"/>
    </source>
</evidence>
<evidence type="ECO:0000256" key="1">
    <source>
        <dbReference type="ARBA" id="ARBA00004141"/>
    </source>
</evidence>
<comment type="subcellular location">
    <subcellularLocation>
        <location evidence="1">Membrane</location>
        <topology evidence="1">Multi-pass membrane protein</topology>
    </subcellularLocation>
</comment>
<dbReference type="InterPro" id="IPR046342">
    <property type="entry name" value="CBS_dom_sf"/>
</dbReference>
<dbReference type="NCBIfam" id="NF002505">
    <property type="entry name" value="PRK01862.1"/>
    <property type="match status" value="1"/>
</dbReference>
<dbReference type="InterPro" id="IPR001807">
    <property type="entry name" value="ClC"/>
</dbReference>
<keyword evidence="3 12" id="KW-0812">Transmembrane</keyword>
<keyword evidence="15" id="KW-1185">Reference proteome</keyword>
<feature type="transmembrane region" description="Helical" evidence="12">
    <location>
        <begin position="169"/>
        <end position="194"/>
    </location>
</feature>
<feature type="transmembrane region" description="Helical" evidence="12">
    <location>
        <begin position="25"/>
        <end position="46"/>
    </location>
</feature>